<dbReference type="PANTHER" id="PTHR14950:SF37">
    <property type="entry name" value="ENDORIBONUCLEASE DICER"/>
    <property type="match status" value="1"/>
</dbReference>
<name>A0A4E0RB80_FASHE</name>
<dbReference type="InterPro" id="IPR000999">
    <property type="entry name" value="RNase_III_dom"/>
</dbReference>
<dbReference type="AlphaFoldDB" id="A0A4E0RB80"/>
<keyword evidence="1" id="KW-0378">Hydrolase</keyword>
<dbReference type="InterPro" id="IPR036389">
    <property type="entry name" value="RNase_III_sf"/>
</dbReference>
<evidence type="ECO:0000256" key="1">
    <source>
        <dbReference type="ARBA" id="ARBA00022801"/>
    </source>
</evidence>
<sequence length="842" mass="94736">MWTPPVSSNPKPLSDFIRRRRAISHAPEKYWIPPVREKPDEIAILLSRLRLTPARCSNTESTDPHVIRGSSNTPLPENYGTNLIFDALKRSSQRLSIGSTRSSPVSERVIRQPVQSARKLSCPYQNVPCAEELFYLYEFRLPHPEMLANLVGVAPECFDSPKRTIGLLFSKLVSEGANVCRIPLYLTHGMARAYIQLTREFMLSAEEFRLVLSTHQVLCDLLCEGITRDLYSVTESDPNLENSRLIDQFMYDPKNALVCALLCIVQWPSSTLDFEASRCLLSESFGTKIPIFSKSFPATSPKLIPHHDIIPFRRTPLDEIDSSSWRGRLLRSITMASCDLGLLACAGPDSRSPTSVQCFRLSRHFQAARAHGSRTFKRPTAVINKSSTCSVHPLSAWLWFNLTLIPVVLYQLNRALCSVELGQFLRKLVPCSIHVRYPIPIPDRLDAPKCMLSSLRVPVELDRLAASSNLWPTLEKPEPDIIRPTNQAEVSNLMVATTTLGTDDVVNLERLEFWGDSFIKLMGTLIVYNQLPQTASEGDLTSKRVAYLTNTYLADIVEKLHWSGYCTARPYLAETQFLPPTFVLSKQADESKHQDRLFVTFRRKSLSDMLEALVGYLLTYSNLESAFLLLTYGSSNSIITTIRQNWPKLFVTSVGYWIKPTLVSDLTTQSSVEGVLNYHFRQPVHLVTALRHQSATRASENSPDYQRLEFLGDAVLDYVITSHIYNANSDFDPGVLTSCRSSITNNNTLSYMMVKLRLHQYVEHANPHLPSVIQEISRIHQTADRSRTEIDVFPSDMANIAASKILADVFEALIGAVFLDSGGDLVIASKVAFRCLSDRIGR</sequence>
<comment type="caution">
    <text evidence="3">The sequence shown here is derived from an EMBL/GenBank/DDBJ whole genome shotgun (WGS) entry which is preliminary data.</text>
</comment>
<reference evidence="3" key="1">
    <citation type="submission" date="2019-03" db="EMBL/GenBank/DDBJ databases">
        <title>Improved annotation for the trematode Fasciola hepatica.</title>
        <authorList>
            <person name="Choi Y.-J."/>
            <person name="Martin J."/>
            <person name="Mitreva M."/>
        </authorList>
    </citation>
    <scope>NUCLEOTIDE SEQUENCE [LARGE SCALE GENOMIC DNA]</scope>
</reference>
<proteinExistence type="predicted"/>
<evidence type="ECO:0000313" key="4">
    <source>
        <dbReference type="Proteomes" id="UP000230066"/>
    </source>
</evidence>
<dbReference type="Gene3D" id="1.10.1520.10">
    <property type="entry name" value="Ribonuclease III domain"/>
    <property type="match status" value="2"/>
</dbReference>
<dbReference type="PROSITE" id="PS50142">
    <property type="entry name" value="RNASE_3_2"/>
    <property type="match status" value="2"/>
</dbReference>
<dbReference type="GO" id="GO:0006396">
    <property type="term" value="P:RNA processing"/>
    <property type="evidence" value="ECO:0007669"/>
    <property type="project" value="InterPro"/>
</dbReference>
<keyword evidence="4" id="KW-1185">Reference proteome</keyword>
<dbReference type="Proteomes" id="UP000230066">
    <property type="component" value="Unassembled WGS sequence"/>
</dbReference>
<accession>A0A4E0RB80</accession>
<protein>
    <recommendedName>
        <fullName evidence="2">RNase III domain-containing protein</fullName>
    </recommendedName>
</protein>
<gene>
    <name evidence="3" type="ORF">D915_005201</name>
</gene>
<feature type="domain" description="RNase III" evidence="2">
    <location>
        <begin position="474"/>
        <end position="622"/>
    </location>
</feature>
<dbReference type="Pfam" id="PF00636">
    <property type="entry name" value="Ribonuclease_3"/>
    <property type="match status" value="2"/>
</dbReference>
<dbReference type="PROSITE" id="PS00517">
    <property type="entry name" value="RNASE_3_1"/>
    <property type="match status" value="1"/>
</dbReference>
<feature type="domain" description="RNase III" evidence="2">
    <location>
        <begin position="669"/>
        <end position="822"/>
    </location>
</feature>
<dbReference type="EMBL" id="JXXN02002023">
    <property type="protein sequence ID" value="THD23654.1"/>
    <property type="molecule type" value="Genomic_DNA"/>
</dbReference>
<dbReference type="SMART" id="SM00535">
    <property type="entry name" value="RIBOc"/>
    <property type="match status" value="2"/>
</dbReference>
<dbReference type="GO" id="GO:0004525">
    <property type="term" value="F:ribonuclease III activity"/>
    <property type="evidence" value="ECO:0007669"/>
    <property type="project" value="InterPro"/>
</dbReference>
<dbReference type="CDD" id="cd00593">
    <property type="entry name" value="RIBOc"/>
    <property type="match status" value="2"/>
</dbReference>
<dbReference type="PANTHER" id="PTHR14950">
    <property type="entry name" value="DICER-RELATED"/>
    <property type="match status" value="1"/>
</dbReference>
<evidence type="ECO:0000259" key="2">
    <source>
        <dbReference type="PROSITE" id="PS50142"/>
    </source>
</evidence>
<organism evidence="3 4">
    <name type="scientific">Fasciola hepatica</name>
    <name type="common">Liver fluke</name>
    <dbReference type="NCBI Taxonomy" id="6192"/>
    <lineage>
        <taxon>Eukaryota</taxon>
        <taxon>Metazoa</taxon>
        <taxon>Spiralia</taxon>
        <taxon>Lophotrochozoa</taxon>
        <taxon>Platyhelminthes</taxon>
        <taxon>Trematoda</taxon>
        <taxon>Digenea</taxon>
        <taxon>Plagiorchiida</taxon>
        <taxon>Echinostomata</taxon>
        <taxon>Echinostomatoidea</taxon>
        <taxon>Fasciolidae</taxon>
        <taxon>Fasciola</taxon>
    </lineage>
</organism>
<dbReference type="SUPFAM" id="SSF69065">
    <property type="entry name" value="RNase III domain-like"/>
    <property type="match status" value="2"/>
</dbReference>
<evidence type="ECO:0000313" key="3">
    <source>
        <dbReference type="EMBL" id="THD23654.1"/>
    </source>
</evidence>